<dbReference type="EMBL" id="CAJPIN010036870">
    <property type="protein sequence ID" value="CAG2064789.1"/>
    <property type="molecule type" value="Genomic_DNA"/>
</dbReference>
<gene>
    <name evidence="2" type="ORF">TPAB3V08_LOCUS11733</name>
</gene>
<reference evidence="2" key="1">
    <citation type="submission" date="2021-03" db="EMBL/GenBank/DDBJ databases">
        <authorList>
            <person name="Tran Van P."/>
        </authorList>
    </citation>
    <scope>NUCLEOTIDE SEQUENCE</scope>
</reference>
<feature type="non-terminal residue" evidence="2">
    <location>
        <position position="1"/>
    </location>
</feature>
<feature type="compositionally biased region" description="Low complexity" evidence="1">
    <location>
        <begin position="32"/>
        <end position="44"/>
    </location>
</feature>
<feature type="compositionally biased region" description="Basic and acidic residues" evidence="1">
    <location>
        <begin position="60"/>
        <end position="69"/>
    </location>
</feature>
<feature type="non-terminal residue" evidence="2">
    <location>
        <position position="146"/>
    </location>
</feature>
<evidence type="ECO:0000313" key="3">
    <source>
        <dbReference type="Proteomes" id="UP001153148"/>
    </source>
</evidence>
<proteinExistence type="predicted"/>
<sequence length="146" mass="16114">ITSLINKKQTAPPLVQPSTAAEPPASTPASPPTEEAQLEPAASEAPPPIEPPIPPPRVGELPKDLLDSESLPKYKRDLVAKQRVLRAELQALQPQSGHCRLEVSRTEIFESLWTAKRWKWIGLVRIHTPSQETPWAAKNKPLRATC</sequence>
<keyword evidence="3" id="KW-1185">Reference proteome</keyword>
<evidence type="ECO:0000313" key="2">
    <source>
        <dbReference type="EMBL" id="CAG2064789.1"/>
    </source>
</evidence>
<organism evidence="2 3">
    <name type="scientific">Timema podura</name>
    <name type="common">Walking stick</name>
    <dbReference type="NCBI Taxonomy" id="61482"/>
    <lineage>
        <taxon>Eukaryota</taxon>
        <taxon>Metazoa</taxon>
        <taxon>Ecdysozoa</taxon>
        <taxon>Arthropoda</taxon>
        <taxon>Hexapoda</taxon>
        <taxon>Insecta</taxon>
        <taxon>Pterygota</taxon>
        <taxon>Neoptera</taxon>
        <taxon>Polyneoptera</taxon>
        <taxon>Phasmatodea</taxon>
        <taxon>Timematodea</taxon>
        <taxon>Timematoidea</taxon>
        <taxon>Timematidae</taxon>
        <taxon>Timema</taxon>
    </lineage>
</organism>
<feature type="region of interest" description="Disordered" evidence="1">
    <location>
        <begin position="1"/>
        <end position="69"/>
    </location>
</feature>
<comment type="caution">
    <text evidence="2">The sequence shown here is derived from an EMBL/GenBank/DDBJ whole genome shotgun (WGS) entry which is preliminary data.</text>
</comment>
<name>A0ABN7PF98_TIMPD</name>
<feature type="compositionally biased region" description="Pro residues" evidence="1">
    <location>
        <begin position="45"/>
        <end position="57"/>
    </location>
</feature>
<accession>A0ABN7PF98</accession>
<dbReference type="Proteomes" id="UP001153148">
    <property type="component" value="Unassembled WGS sequence"/>
</dbReference>
<protein>
    <submittedName>
        <fullName evidence="2">Uncharacterized protein</fullName>
    </submittedName>
</protein>
<evidence type="ECO:0000256" key="1">
    <source>
        <dbReference type="SAM" id="MobiDB-lite"/>
    </source>
</evidence>